<dbReference type="KEGG" id="salk:FBQ74_04570"/>
<dbReference type="RefSeq" id="WP_139755546.1">
    <property type="nucleotide sequence ID" value="NZ_CP039852.1"/>
</dbReference>
<reference evidence="2 3" key="1">
    <citation type="submission" date="2019-04" db="EMBL/GenBank/DDBJ databases">
        <title>Salinimonas iocasae sp. nov., a halophilic bacterium isolated from the outer tube casing of tubeworms in Okinawa Trough.</title>
        <authorList>
            <person name="Zhang H."/>
            <person name="Wang H."/>
            <person name="Li C."/>
        </authorList>
    </citation>
    <scope>NUCLEOTIDE SEQUENCE [LARGE SCALE GENOMIC DNA]</scope>
    <source>
        <strain evidence="2 3">KX18D6</strain>
    </source>
</reference>
<name>A0A5B7YAH9_9ALTE</name>
<dbReference type="Proteomes" id="UP000304912">
    <property type="component" value="Chromosome"/>
</dbReference>
<sequence length="274" mass="30565">MTLEKLVAYAANSFALPDVCLRLREVLDDHRSDADDIARLISVDPSLTAKILKLANSALFRFPSQVDSISRAVNVVGGEALYNLSVAETANAAFKTFDSHLIDQEKHWNESVYCGMAAKYLARHVGLRGSERFFVTGILHNLSELVMAKYDPKGYERYLAEDSKLLPWEKQQLVFGFDFAHLSGLILERWQLPLPLFYPVRNLHNVQKQANEVDIALLACAQRVTIREKGQDGQENIDLFTPAIANSLDIEGEALGNAVIYANQETSKVASLIN</sequence>
<evidence type="ECO:0000313" key="2">
    <source>
        <dbReference type="EMBL" id="QCZ92797.1"/>
    </source>
</evidence>
<keyword evidence="3" id="KW-1185">Reference proteome</keyword>
<dbReference type="OrthoDB" id="9770715at2"/>
<organism evidence="2 3">
    <name type="scientific">Salinimonas iocasae</name>
    <dbReference type="NCBI Taxonomy" id="2572577"/>
    <lineage>
        <taxon>Bacteria</taxon>
        <taxon>Pseudomonadati</taxon>
        <taxon>Pseudomonadota</taxon>
        <taxon>Gammaproteobacteria</taxon>
        <taxon>Alteromonadales</taxon>
        <taxon>Alteromonadaceae</taxon>
        <taxon>Alteromonas/Salinimonas group</taxon>
        <taxon>Salinimonas</taxon>
    </lineage>
</organism>
<feature type="domain" description="HDOD" evidence="1">
    <location>
        <begin position="13"/>
        <end position="206"/>
    </location>
</feature>
<evidence type="ECO:0000259" key="1">
    <source>
        <dbReference type="PROSITE" id="PS51833"/>
    </source>
</evidence>
<evidence type="ECO:0000313" key="3">
    <source>
        <dbReference type="Proteomes" id="UP000304912"/>
    </source>
</evidence>
<dbReference type="AlphaFoldDB" id="A0A5B7YAH9"/>
<protein>
    <submittedName>
        <fullName evidence="2">HDOD domain-containing protein</fullName>
    </submittedName>
</protein>
<dbReference type="EMBL" id="CP039852">
    <property type="protein sequence ID" value="QCZ92797.1"/>
    <property type="molecule type" value="Genomic_DNA"/>
</dbReference>
<dbReference type="InterPro" id="IPR013976">
    <property type="entry name" value="HDOD"/>
</dbReference>
<dbReference type="Pfam" id="PF08668">
    <property type="entry name" value="HDOD"/>
    <property type="match status" value="1"/>
</dbReference>
<gene>
    <name evidence="2" type="ORF">FBQ74_04570</name>
</gene>
<dbReference type="SUPFAM" id="SSF109604">
    <property type="entry name" value="HD-domain/PDEase-like"/>
    <property type="match status" value="1"/>
</dbReference>
<accession>A0A5B7YAH9</accession>
<dbReference type="Gene3D" id="1.10.3210.10">
    <property type="entry name" value="Hypothetical protein af1432"/>
    <property type="match status" value="1"/>
</dbReference>
<proteinExistence type="predicted"/>
<dbReference type="PANTHER" id="PTHR33525">
    <property type="match status" value="1"/>
</dbReference>
<dbReference type="PROSITE" id="PS51833">
    <property type="entry name" value="HDOD"/>
    <property type="match status" value="1"/>
</dbReference>
<dbReference type="InterPro" id="IPR052340">
    <property type="entry name" value="RNase_Y/CdgJ"/>
</dbReference>
<dbReference type="PANTHER" id="PTHR33525:SF3">
    <property type="entry name" value="RIBONUCLEASE Y"/>
    <property type="match status" value="1"/>
</dbReference>